<evidence type="ECO:0000313" key="1">
    <source>
        <dbReference type="EMBL" id="KAK1861496.1"/>
    </source>
</evidence>
<dbReference type="EMBL" id="CM020618">
    <property type="protein sequence ID" value="KAK1861496.1"/>
    <property type="molecule type" value="Genomic_DNA"/>
</dbReference>
<gene>
    <name evidence="1" type="ORF">I4F81_004080</name>
</gene>
<protein>
    <submittedName>
        <fullName evidence="1">Uncharacterized protein</fullName>
    </submittedName>
</protein>
<accession>A0ACC3BTY1</accession>
<reference evidence="1" key="1">
    <citation type="submission" date="2019-11" db="EMBL/GenBank/DDBJ databases">
        <title>Nori genome reveals adaptations in red seaweeds to the harsh intertidal environment.</title>
        <authorList>
            <person name="Wang D."/>
            <person name="Mao Y."/>
        </authorList>
    </citation>
    <scope>NUCLEOTIDE SEQUENCE</scope>
    <source>
        <tissue evidence="1">Gametophyte</tissue>
    </source>
</reference>
<comment type="caution">
    <text evidence="1">The sequence shown here is derived from an EMBL/GenBank/DDBJ whole genome shotgun (WGS) entry which is preliminary data.</text>
</comment>
<organism evidence="1 2">
    <name type="scientific">Pyropia yezoensis</name>
    <name type="common">Susabi-nori</name>
    <name type="synonym">Porphyra yezoensis</name>
    <dbReference type="NCBI Taxonomy" id="2788"/>
    <lineage>
        <taxon>Eukaryota</taxon>
        <taxon>Rhodophyta</taxon>
        <taxon>Bangiophyceae</taxon>
        <taxon>Bangiales</taxon>
        <taxon>Bangiaceae</taxon>
        <taxon>Pyropia</taxon>
    </lineage>
</organism>
<name>A0ACC3BTY1_PYRYE</name>
<evidence type="ECO:0000313" key="2">
    <source>
        <dbReference type="Proteomes" id="UP000798662"/>
    </source>
</evidence>
<dbReference type="Proteomes" id="UP000798662">
    <property type="component" value="Chromosome 1"/>
</dbReference>
<sequence length="364" mass="40454">MVVYMVVGHTKFGPDLVARQIAGRYNVEDAFNHRQLVNLIRPYATAGAYDDTLLQTWKRGTQALFMPIVHIMSYRCFLLLADDGDVCLGDPVVCPDDFEPYADSEGLFLDADLMRECNRATERQLCTVVFPDLRRKRYRGVGERAVSGLSEAPSDARLLPASVSTCRKVRLFTRRCVEDKYWREQSGWMRDDSLAGVNAALAAVRPYPSYKDLCKDAYGAKAKDIADQYAKYVPPEFVPDRFELPTRGCTGTSNVWKQTTLSSRASTEATARSTQAVHAREGQPADASAGQALKKVRWSSAVHTKPLAQALMARPFNKTLPKNLSEWVALAGKMPAPGEGEQWDVMTLKRHAKATLKSSSGVTH</sequence>
<keyword evidence="2" id="KW-1185">Reference proteome</keyword>
<proteinExistence type="predicted"/>